<keyword evidence="2" id="KW-0012">Acyltransferase</keyword>
<evidence type="ECO:0000256" key="1">
    <source>
        <dbReference type="ARBA" id="ARBA00022679"/>
    </source>
</evidence>
<gene>
    <name evidence="4" type="ORF">A2161_20885</name>
</gene>
<keyword evidence="1" id="KW-0808">Transferase</keyword>
<proteinExistence type="predicted"/>
<reference evidence="4 5" key="1">
    <citation type="journal article" date="2016" name="Nat. Commun.">
        <title>Thousands of microbial genomes shed light on interconnected biogeochemical processes in an aquifer system.</title>
        <authorList>
            <person name="Anantharaman K."/>
            <person name="Brown C.T."/>
            <person name="Hug L.A."/>
            <person name="Sharon I."/>
            <person name="Castelle C.J."/>
            <person name="Probst A.J."/>
            <person name="Thomas B.C."/>
            <person name="Singh A."/>
            <person name="Wilkins M.J."/>
            <person name="Karaoz U."/>
            <person name="Brodie E.L."/>
            <person name="Williams K.H."/>
            <person name="Hubbard S.S."/>
            <person name="Banfield J.F."/>
        </authorList>
    </citation>
    <scope>NUCLEOTIDE SEQUENCE [LARGE SCALE GENOMIC DNA]</scope>
</reference>
<dbReference type="InterPro" id="IPR056729">
    <property type="entry name" value="GMPPB_C"/>
</dbReference>
<dbReference type="AlphaFoldDB" id="A0A1F7RV35"/>
<dbReference type="SUPFAM" id="SSF51161">
    <property type="entry name" value="Trimeric LpxA-like enzymes"/>
    <property type="match status" value="1"/>
</dbReference>
<comment type="caution">
    <text evidence="4">The sequence shown here is derived from an EMBL/GenBank/DDBJ whole genome shotgun (WGS) entry which is preliminary data.</text>
</comment>
<dbReference type="GO" id="GO:0016779">
    <property type="term" value="F:nucleotidyltransferase activity"/>
    <property type="evidence" value="ECO:0007669"/>
    <property type="project" value="UniProtKB-ARBA"/>
</dbReference>
<dbReference type="GO" id="GO:0016746">
    <property type="term" value="F:acyltransferase activity"/>
    <property type="evidence" value="ECO:0007669"/>
    <property type="project" value="UniProtKB-KW"/>
</dbReference>
<accession>A0A1F7RV35</accession>
<dbReference type="Proteomes" id="UP000179266">
    <property type="component" value="Unassembled WGS sequence"/>
</dbReference>
<dbReference type="Gene3D" id="2.160.10.10">
    <property type="entry name" value="Hexapeptide repeat proteins"/>
    <property type="match status" value="1"/>
</dbReference>
<name>A0A1F7RV35_9BACT</name>
<evidence type="ECO:0000256" key="2">
    <source>
        <dbReference type="ARBA" id="ARBA00023315"/>
    </source>
</evidence>
<evidence type="ECO:0000313" key="4">
    <source>
        <dbReference type="EMBL" id="OGL44884.1"/>
    </source>
</evidence>
<sequence>MLSDYFSEFEEFEHAKLFKGVKDPWKILSKIPAYIAGWFREREKEKVGYQSVLTGVTFHKISSIDEPGNYECMIAVQYPVRLSNAVFLKPWNIFIGNGTILESNTIIKSPAIIGNNCQIRHTAYLRGNIIMGDNCVAGHSTEIKNSIFMNNACAGHFAYIGDSILGTDVNLGAGTKLANLQFRTQDEKKSRKIRSIVLKCGQKKIDTELKKFGAVIGDYVETGCNSVLAPGVMLGKNSWVFPNTFVTKGLYAPDSHIGQF</sequence>
<organism evidence="4 5">
    <name type="scientific">Candidatus Schekmanbacteria bacterium RBG_13_48_7</name>
    <dbReference type="NCBI Taxonomy" id="1817878"/>
    <lineage>
        <taxon>Bacteria</taxon>
        <taxon>Candidatus Schekmaniibacteriota</taxon>
    </lineage>
</organism>
<dbReference type="PANTHER" id="PTHR43584:SF8">
    <property type="entry name" value="N-ACETYLMURAMATE ALPHA-1-PHOSPHATE URIDYLYLTRANSFERASE"/>
    <property type="match status" value="1"/>
</dbReference>
<dbReference type="InterPro" id="IPR050065">
    <property type="entry name" value="GlmU-like"/>
</dbReference>
<dbReference type="EMBL" id="MGDD01000200">
    <property type="protein sequence ID" value="OGL44884.1"/>
    <property type="molecule type" value="Genomic_DNA"/>
</dbReference>
<evidence type="ECO:0000259" key="3">
    <source>
        <dbReference type="Pfam" id="PF25087"/>
    </source>
</evidence>
<feature type="domain" description="Mannose-1-phosphate guanyltransferase C-terminal" evidence="3">
    <location>
        <begin position="108"/>
        <end position="181"/>
    </location>
</feature>
<protein>
    <recommendedName>
        <fullName evidence="3">Mannose-1-phosphate guanyltransferase C-terminal domain-containing protein</fullName>
    </recommendedName>
</protein>
<evidence type="ECO:0000313" key="5">
    <source>
        <dbReference type="Proteomes" id="UP000179266"/>
    </source>
</evidence>
<dbReference type="PANTHER" id="PTHR43584">
    <property type="entry name" value="NUCLEOTIDYL TRANSFERASE"/>
    <property type="match status" value="1"/>
</dbReference>
<dbReference type="Pfam" id="PF25087">
    <property type="entry name" value="GMPPB_C"/>
    <property type="match status" value="1"/>
</dbReference>
<dbReference type="InterPro" id="IPR011004">
    <property type="entry name" value="Trimer_LpxA-like_sf"/>
</dbReference>